<keyword evidence="1" id="KW-0175">Coiled coil</keyword>
<protein>
    <recommendedName>
        <fullName evidence="6">Periplasmic heavy metal sensor</fullName>
    </recommendedName>
</protein>
<feature type="coiled-coil region" evidence="1">
    <location>
        <begin position="62"/>
        <end position="92"/>
    </location>
</feature>
<proteinExistence type="predicted"/>
<dbReference type="AlphaFoldDB" id="A0A221KEL7"/>
<feature type="region of interest" description="Disordered" evidence="2">
    <location>
        <begin position="152"/>
        <end position="174"/>
    </location>
</feature>
<sequence>MSLSARRALGGLSLVAMMASAVAVAQPMEGRGPGGGGRGGPGAGGCEPQAMAPSVLPMGPGLDRLLEDIKASTEQRDQIRKIVQQARQAEQDSQRSTHEQLLQAFVAADAAKAETARQQTLSRHDAASKRANQVLLDVAKVLTAEQRKQLVERLKQRQEGGPDRDGAASGTPRR</sequence>
<keyword evidence="3" id="KW-0732">Signal</keyword>
<name>A0A221KEL7_VITFI</name>
<reference evidence="4 5" key="1">
    <citation type="submission" date="2017-07" db="EMBL/GenBank/DDBJ databases">
        <title>Complete Genome Sequence of the cosmetic ferment Vitreoscilla filiformis (ATCC15551).</title>
        <authorList>
            <person name="Contreras S."/>
            <person name="Sagory-Zalkind P."/>
            <person name="Blanquart H."/>
            <person name="Iltis A."/>
            <person name="Morand S.C."/>
        </authorList>
    </citation>
    <scope>NUCLEOTIDE SEQUENCE [LARGE SCALE GENOMIC DNA]</scope>
    <source>
        <strain evidence="4 5">ATCC 15551</strain>
    </source>
</reference>
<dbReference type="EMBL" id="CP022423">
    <property type="protein sequence ID" value="ASM77399.1"/>
    <property type="molecule type" value="Genomic_DNA"/>
</dbReference>
<evidence type="ECO:0000256" key="1">
    <source>
        <dbReference type="SAM" id="Coils"/>
    </source>
</evidence>
<keyword evidence="5" id="KW-1185">Reference proteome</keyword>
<dbReference type="Pfam" id="PF07813">
    <property type="entry name" value="LTXXQ"/>
    <property type="match status" value="1"/>
</dbReference>
<evidence type="ECO:0000256" key="3">
    <source>
        <dbReference type="SAM" id="SignalP"/>
    </source>
</evidence>
<evidence type="ECO:0000313" key="5">
    <source>
        <dbReference type="Proteomes" id="UP000199729"/>
    </source>
</evidence>
<dbReference type="Gene3D" id="1.20.120.1490">
    <property type="match status" value="1"/>
</dbReference>
<dbReference type="Proteomes" id="UP000199729">
    <property type="component" value="Chromosome"/>
</dbReference>
<evidence type="ECO:0000313" key="4">
    <source>
        <dbReference type="EMBL" id="ASM77399.1"/>
    </source>
</evidence>
<evidence type="ECO:0008006" key="6">
    <source>
        <dbReference type="Google" id="ProtNLM"/>
    </source>
</evidence>
<dbReference type="InterPro" id="IPR012899">
    <property type="entry name" value="LTXXQ"/>
</dbReference>
<dbReference type="KEGG" id="vff:VITFI_CDS1621"/>
<feature type="chain" id="PRO_5013324689" description="Periplasmic heavy metal sensor" evidence="3">
    <location>
        <begin position="26"/>
        <end position="174"/>
    </location>
</feature>
<accession>A0A221KEL7</accession>
<dbReference type="GO" id="GO:0042597">
    <property type="term" value="C:periplasmic space"/>
    <property type="evidence" value="ECO:0007669"/>
    <property type="project" value="InterPro"/>
</dbReference>
<feature type="compositionally biased region" description="Basic and acidic residues" evidence="2">
    <location>
        <begin position="152"/>
        <end position="166"/>
    </location>
</feature>
<evidence type="ECO:0000256" key="2">
    <source>
        <dbReference type="SAM" id="MobiDB-lite"/>
    </source>
</evidence>
<gene>
    <name evidence="4" type="ORF">VITFI_CDS1621</name>
</gene>
<organism evidence="4 5">
    <name type="scientific">Vitreoscilla filiformis</name>
    <dbReference type="NCBI Taxonomy" id="63"/>
    <lineage>
        <taxon>Bacteria</taxon>
        <taxon>Pseudomonadati</taxon>
        <taxon>Pseudomonadota</taxon>
        <taxon>Betaproteobacteria</taxon>
        <taxon>Neisseriales</taxon>
        <taxon>Neisseriaceae</taxon>
        <taxon>Vitreoscilla</taxon>
    </lineage>
</organism>
<feature type="signal peptide" evidence="3">
    <location>
        <begin position="1"/>
        <end position="25"/>
    </location>
</feature>